<dbReference type="Pfam" id="PF02265">
    <property type="entry name" value="S1-P1_nuclease"/>
    <property type="match status" value="1"/>
</dbReference>
<keyword evidence="5" id="KW-1015">Disulfide bond</keyword>
<organism evidence="8 9">
    <name type="scientific">Ahniella affigens</name>
    <dbReference type="NCBI Taxonomy" id="2021234"/>
    <lineage>
        <taxon>Bacteria</taxon>
        <taxon>Pseudomonadati</taxon>
        <taxon>Pseudomonadota</taxon>
        <taxon>Gammaproteobacteria</taxon>
        <taxon>Lysobacterales</taxon>
        <taxon>Rhodanobacteraceae</taxon>
        <taxon>Ahniella</taxon>
    </lineage>
</organism>
<evidence type="ECO:0000256" key="6">
    <source>
        <dbReference type="ARBA" id="ARBA00023180"/>
    </source>
</evidence>
<dbReference type="GO" id="GO:0004519">
    <property type="term" value="F:endonuclease activity"/>
    <property type="evidence" value="ECO:0007669"/>
    <property type="project" value="UniProtKB-KW"/>
</dbReference>
<reference evidence="8 9" key="2">
    <citation type="submission" date="2018-03" db="EMBL/GenBank/DDBJ databases">
        <authorList>
            <person name="Keele B.F."/>
        </authorList>
    </citation>
    <scope>NUCLEOTIDE SEQUENCE [LARGE SCALE GENOMIC DNA]</scope>
    <source>
        <strain evidence="8 9">D13</strain>
    </source>
</reference>
<dbReference type="InterPro" id="IPR008947">
    <property type="entry name" value="PLipase_C/P1_nuclease_dom_sf"/>
</dbReference>
<feature type="chain" id="PRO_5015128441" evidence="7">
    <location>
        <begin position="20"/>
        <end position="266"/>
    </location>
</feature>
<accession>A0A2P1PY16</accession>
<dbReference type="CDD" id="cd11010">
    <property type="entry name" value="S1-P1_nuclease"/>
    <property type="match status" value="1"/>
</dbReference>
<proteinExistence type="predicted"/>
<dbReference type="GO" id="GO:0016788">
    <property type="term" value="F:hydrolase activity, acting on ester bonds"/>
    <property type="evidence" value="ECO:0007669"/>
    <property type="project" value="InterPro"/>
</dbReference>
<evidence type="ECO:0000313" key="9">
    <source>
        <dbReference type="Proteomes" id="UP000241074"/>
    </source>
</evidence>
<dbReference type="EMBL" id="CP027860">
    <property type="protein sequence ID" value="AVP99747.1"/>
    <property type="molecule type" value="Genomic_DNA"/>
</dbReference>
<keyword evidence="6" id="KW-0325">Glycoprotein</keyword>
<keyword evidence="2" id="KW-0479">Metal-binding</keyword>
<evidence type="ECO:0000256" key="1">
    <source>
        <dbReference type="ARBA" id="ARBA00022722"/>
    </source>
</evidence>
<reference evidence="8 9" key="1">
    <citation type="submission" date="2018-03" db="EMBL/GenBank/DDBJ databases">
        <title>Ahniella affigens gen. nov., sp. nov., a gammaproteobacterium isolated from sandy soil near a stream.</title>
        <authorList>
            <person name="Ko Y."/>
            <person name="Kim J.-H."/>
        </authorList>
    </citation>
    <scope>NUCLEOTIDE SEQUENCE [LARGE SCALE GENOMIC DNA]</scope>
    <source>
        <strain evidence="8 9">D13</strain>
    </source>
</reference>
<evidence type="ECO:0000313" key="8">
    <source>
        <dbReference type="EMBL" id="AVP99747.1"/>
    </source>
</evidence>
<dbReference type="RefSeq" id="WP_106893666.1">
    <property type="nucleotide sequence ID" value="NZ_CP027860.1"/>
</dbReference>
<keyword evidence="7" id="KW-0732">Signal</keyword>
<keyword evidence="3 8" id="KW-0255">Endonuclease</keyword>
<dbReference type="GO" id="GO:0003676">
    <property type="term" value="F:nucleic acid binding"/>
    <property type="evidence" value="ECO:0007669"/>
    <property type="project" value="InterPro"/>
</dbReference>
<evidence type="ECO:0000256" key="2">
    <source>
        <dbReference type="ARBA" id="ARBA00022723"/>
    </source>
</evidence>
<keyword evidence="1" id="KW-0540">Nuclease</keyword>
<protein>
    <submittedName>
        <fullName evidence="8">Endonuclease</fullName>
    </submittedName>
</protein>
<dbReference type="AlphaFoldDB" id="A0A2P1PY16"/>
<evidence type="ECO:0000256" key="4">
    <source>
        <dbReference type="ARBA" id="ARBA00022801"/>
    </source>
</evidence>
<dbReference type="GO" id="GO:0046872">
    <property type="term" value="F:metal ion binding"/>
    <property type="evidence" value="ECO:0007669"/>
    <property type="project" value="UniProtKB-KW"/>
</dbReference>
<dbReference type="Proteomes" id="UP000241074">
    <property type="component" value="Chromosome"/>
</dbReference>
<name>A0A2P1PY16_9GAMM</name>
<evidence type="ECO:0000256" key="3">
    <source>
        <dbReference type="ARBA" id="ARBA00022759"/>
    </source>
</evidence>
<dbReference type="PANTHER" id="PTHR33146">
    <property type="entry name" value="ENDONUCLEASE 4"/>
    <property type="match status" value="1"/>
</dbReference>
<feature type="signal peptide" evidence="7">
    <location>
        <begin position="1"/>
        <end position="19"/>
    </location>
</feature>
<dbReference type="SUPFAM" id="SSF48537">
    <property type="entry name" value="Phospholipase C/P1 nuclease"/>
    <property type="match status" value="1"/>
</dbReference>
<sequence length="266" mass="30126">MSLKPLLILSLCIAIAAHSADTRAWGPRGHELVAEIASRELRPDVKKEVERLLGDRADLAMREAATWADEARNEPAFRNTGSWHYVNFPRGQCQIDRTAQCRDGNCVYGALEAQVKRLQNRKLKLADRAEALRFVIHFVGDVHQPLHAGWKDDRGGNDKQIRAGRRDGGNLHGFWDGDLIRRENTRVREHADQILTPMPKLDRTWNAAAATDWALESCQIVKRPDFYFKGVDLPADYVSTFRPIAEQRLVAAGYRLGNLLNHVLSF</sequence>
<keyword evidence="9" id="KW-1185">Reference proteome</keyword>
<dbReference type="Gene3D" id="1.10.575.10">
    <property type="entry name" value="P1 Nuclease"/>
    <property type="match status" value="1"/>
</dbReference>
<dbReference type="PANTHER" id="PTHR33146:SF26">
    <property type="entry name" value="ENDONUCLEASE 4"/>
    <property type="match status" value="1"/>
</dbReference>
<dbReference type="OrthoDB" id="267579at2"/>
<keyword evidence="4" id="KW-0378">Hydrolase</keyword>
<evidence type="ECO:0000256" key="5">
    <source>
        <dbReference type="ARBA" id="ARBA00023157"/>
    </source>
</evidence>
<dbReference type="InterPro" id="IPR003154">
    <property type="entry name" value="S1/P1nuclease"/>
</dbReference>
<gene>
    <name evidence="8" type="ORF">C7S18_22355</name>
</gene>
<evidence type="ECO:0000256" key="7">
    <source>
        <dbReference type="SAM" id="SignalP"/>
    </source>
</evidence>
<dbReference type="GO" id="GO:0006308">
    <property type="term" value="P:DNA catabolic process"/>
    <property type="evidence" value="ECO:0007669"/>
    <property type="project" value="InterPro"/>
</dbReference>
<dbReference type="KEGG" id="xba:C7S18_22355"/>